<accession>A0A1M5N1I2</accession>
<name>A0A1M5N1I2_FLAJO</name>
<dbReference type="EMBL" id="FQWH01000004">
    <property type="protein sequence ID" value="SHG83420.1"/>
    <property type="molecule type" value="Genomic_DNA"/>
</dbReference>
<dbReference type="Proteomes" id="UP000184112">
    <property type="component" value="Unassembled WGS sequence"/>
</dbReference>
<gene>
    <name evidence="1" type="ORF">SAMN05444388_104388</name>
</gene>
<evidence type="ECO:0000313" key="2">
    <source>
        <dbReference type="Proteomes" id="UP000184112"/>
    </source>
</evidence>
<organism evidence="1 2">
    <name type="scientific">Flavobacterium johnsoniae</name>
    <name type="common">Cytophaga johnsonae</name>
    <dbReference type="NCBI Taxonomy" id="986"/>
    <lineage>
        <taxon>Bacteria</taxon>
        <taxon>Pseudomonadati</taxon>
        <taxon>Bacteroidota</taxon>
        <taxon>Flavobacteriia</taxon>
        <taxon>Flavobacteriales</taxon>
        <taxon>Flavobacteriaceae</taxon>
        <taxon>Flavobacterium</taxon>
    </lineage>
</organism>
<sequence length="30" mass="3684">MPKHFRVTKYIDYQYNKKDNSTSIYKSLSK</sequence>
<proteinExistence type="predicted"/>
<dbReference type="AlphaFoldDB" id="A0A1M5N1I2"/>
<reference evidence="1 2" key="1">
    <citation type="submission" date="2016-11" db="EMBL/GenBank/DDBJ databases">
        <authorList>
            <person name="Jaros S."/>
            <person name="Januszkiewicz K."/>
            <person name="Wedrychowicz H."/>
        </authorList>
    </citation>
    <scope>NUCLEOTIDE SEQUENCE [LARGE SCALE GENOMIC DNA]</scope>
    <source>
        <strain evidence="1 2">DSM 6792</strain>
    </source>
</reference>
<evidence type="ECO:0000313" key="1">
    <source>
        <dbReference type="EMBL" id="SHG83420.1"/>
    </source>
</evidence>
<protein>
    <submittedName>
        <fullName evidence="1">Uncharacterized protein</fullName>
    </submittedName>
</protein>